<proteinExistence type="predicted"/>
<sequence>MNKDNIRIVTYTTEGDPILRDLAYDGNVIISKLDTRRDHFGAGSLKTTSCTSLVTVQSKTRTDYELEGCQEEYDKNVLVIHHQQMVLSIFVSLK</sequence>
<dbReference type="Proteomes" id="UP000640786">
    <property type="component" value="Unassembled WGS sequence"/>
</dbReference>
<reference evidence="1 2" key="1">
    <citation type="submission" date="2020-08" db="EMBL/GenBank/DDBJ databases">
        <title>A Genomic Blueprint of the Chicken Gut Microbiome.</title>
        <authorList>
            <person name="Gilroy R."/>
            <person name="Ravi A."/>
            <person name="Getino M."/>
            <person name="Pursley I."/>
            <person name="Horton D.L."/>
            <person name="Alikhan N.-F."/>
            <person name="Baker D."/>
            <person name="Gharbi K."/>
            <person name="Hall N."/>
            <person name="Watson M."/>
            <person name="Adriaenssens E.M."/>
            <person name="Foster-Nyarko E."/>
            <person name="Jarju S."/>
            <person name="Secka A."/>
            <person name="Antonio M."/>
            <person name="Oren A."/>
            <person name="Chaudhuri R."/>
            <person name="La Ragione R.M."/>
            <person name="Hildebrand F."/>
            <person name="Pallen M.J."/>
        </authorList>
    </citation>
    <scope>NUCLEOTIDE SEQUENCE [LARGE SCALE GENOMIC DNA]</scope>
    <source>
        <strain evidence="1 2">Sa2BUA9</strain>
    </source>
</reference>
<evidence type="ECO:0000313" key="1">
    <source>
        <dbReference type="EMBL" id="MBD7943603.1"/>
    </source>
</evidence>
<dbReference type="RefSeq" id="WP_191696779.1">
    <property type="nucleotide sequence ID" value="NZ_JACSQO010000002.1"/>
</dbReference>
<protein>
    <submittedName>
        <fullName evidence="1">DUF4362 domain-containing protein</fullName>
    </submittedName>
</protein>
<organism evidence="1 2">
    <name type="scientific">Psychrobacillus faecigallinarum</name>
    <dbReference type="NCBI Taxonomy" id="2762235"/>
    <lineage>
        <taxon>Bacteria</taxon>
        <taxon>Bacillati</taxon>
        <taxon>Bacillota</taxon>
        <taxon>Bacilli</taxon>
        <taxon>Bacillales</taxon>
        <taxon>Bacillaceae</taxon>
        <taxon>Psychrobacillus</taxon>
    </lineage>
</organism>
<dbReference type="InterPro" id="IPR025372">
    <property type="entry name" value="DUF4362"/>
</dbReference>
<dbReference type="EMBL" id="JACSQO010000002">
    <property type="protein sequence ID" value="MBD7943603.1"/>
    <property type="molecule type" value="Genomic_DNA"/>
</dbReference>
<keyword evidence="2" id="KW-1185">Reference proteome</keyword>
<name>A0ABR8R724_9BACI</name>
<dbReference type="Pfam" id="PF14275">
    <property type="entry name" value="DUF4362"/>
    <property type="match status" value="1"/>
</dbReference>
<accession>A0ABR8R724</accession>
<comment type="caution">
    <text evidence="1">The sequence shown here is derived from an EMBL/GenBank/DDBJ whole genome shotgun (WGS) entry which is preliminary data.</text>
</comment>
<gene>
    <name evidence="1" type="ORF">H9650_05675</name>
</gene>
<evidence type="ECO:0000313" key="2">
    <source>
        <dbReference type="Proteomes" id="UP000640786"/>
    </source>
</evidence>